<evidence type="ECO:0000313" key="3">
    <source>
        <dbReference type="Proteomes" id="UP000179243"/>
    </source>
</evidence>
<feature type="chain" id="PRO_5009528745" description="Outer membrane protein beta-barrel domain-containing protein" evidence="1">
    <location>
        <begin position="18"/>
        <end position="256"/>
    </location>
</feature>
<protein>
    <recommendedName>
        <fullName evidence="4">Outer membrane protein beta-barrel domain-containing protein</fullName>
    </recommendedName>
</protein>
<sequence length="256" mass="27565">MLLFAIMLFAIVSGSFAAGAFVLSPQYLHLDLSPVTSLCREEPGLNNYFFDFSDNRFLMQGFAAYWGSKNNGRAGFGVWGGYRQYHSKPYTAVVLDDSGAPILDTANNSVLKQDSITHMVVIPAYAGILIEKSATFGAVNLFAGGVVGAGALVLVKSMEEQSEESAFYSVTTVQDTNWQSMHNPMQGNKSDGVAVAPLWVFDVHAGATYSFAKWFHAGAEGSLLMLYATDGFGAHSATFNSINPGIRLRIVFGNLG</sequence>
<accession>A0A1F7FIC2</accession>
<comment type="caution">
    <text evidence="2">The sequence shown here is derived from an EMBL/GenBank/DDBJ whole genome shotgun (WGS) entry which is preliminary data.</text>
</comment>
<keyword evidence="1" id="KW-0732">Signal</keyword>
<evidence type="ECO:0008006" key="4">
    <source>
        <dbReference type="Google" id="ProtNLM"/>
    </source>
</evidence>
<feature type="signal peptide" evidence="1">
    <location>
        <begin position="1"/>
        <end position="17"/>
    </location>
</feature>
<evidence type="ECO:0000313" key="2">
    <source>
        <dbReference type="EMBL" id="OGK06368.1"/>
    </source>
</evidence>
<organism evidence="2 3">
    <name type="scientific">Candidatus Raymondbacteria bacterium RIFOXYD12_FULL_49_13</name>
    <dbReference type="NCBI Taxonomy" id="1817890"/>
    <lineage>
        <taxon>Bacteria</taxon>
        <taxon>Raymondiibacteriota</taxon>
    </lineage>
</organism>
<proteinExistence type="predicted"/>
<dbReference type="Proteomes" id="UP000179243">
    <property type="component" value="Unassembled WGS sequence"/>
</dbReference>
<name>A0A1F7FIC2_UNCRA</name>
<dbReference type="AlphaFoldDB" id="A0A1F7FIC2"/>
<dbReference type="EMBL" id="MFYX01000033">
    <property type="protein sequence ID" value="OGK06368.1"/>
    <property type="molecule type" value="Genomic_DNA"/>
</dbReference>
<gene>
    <name evidence="2" type="ORF">A2519_08865</name>
</gene>
<reference evidence="2 3" key="1">
    <citation type="journal article" date="2016" name="Nat. Commun.">
        <title>Thousands of microbial genomes shed light on interconnected biogeochemical processes in an aquifer system.</title>
        <authorList>
            <person name="Anantharaman K."/>
            <person name="Brown C.T."/>
            <person name="Hug L.A."/>
            <person name="Sharon I."/>
            <person name="Castelle C.J."/>
            <person name="Probst A.J."/>
            <person name="Thomas B.C."/>
            <person name="Singh A."/>
            <person name="Wilkins M.J."/>
            <person name="Karaoz U."/>
            <person name="Brodie E.L."/>
            <person name="Williams K.H."/>
            <person name="Hubbard S.S."/>
            <person name="Banfield J.F."/>
        </authorList>
    </citation>
    <scope>NUCLEOTIDE SEQUENCE [LARGE SCALE GENOMIC DNA]</scope>
</reference>
<evidence type="ECO:0000256" key="1">
    <source>
        <dbReference type="SAM" id="SignalP"/>
    </source>
</evidence>